<evidence type="ECO:0000313" key="5">
    <source>
        <dbReference type="Proteomes" id="UP000077315"/>
    </source>
</evidence>
<dbReference type="SMART" id="SM00355">
    <property type="entry name" value="ZnF_C2H2"/>
    <property type="match status" value="2"/>
</dbReference>
<reference evidence="5" key="1">
    <citation type="submission" date="2015-06" db="EMBL/GenBank/DDBJ databases">
        <title>Expansion of signal transduction pathways in fungi by whole-genome duplication.</title>
        <authorList>
            <consortium name="DOE Joint Genome Institute"/>
            <person name="Corrochano L.M."/>
            <person name="Kuo A."/>
            <person name="Marcet-Houben M."/>
            <person name="Polaino S."/>
            <person name="Salamov A."/>
            <person name="Villalobos J.M."/>
            <person name="Alvarez M.I."/>
            <person name="Avalos J."/>
            <person name="Benito E.P."/>
            <person name="Benoit I."/>
            <person name="Burger G."/>
            <person name="Camino L.P."/>
            <person name="Canovas D."/>
            <person name="Cerda-Olmedo E."/>
            <person name="Cheng J.-F."/>
            <person name="Dominguez A."/>
            <person name="Elias M."/>
            <person name="Eslava A.P."/>
            <person name="Glaser F."/>
            <person name="Grimwood J."/>
            <person name="Gutierrez G."/>
            <person name="Heitman J."/>
            <person name="Henrissat B."/>
            <person name="Iturriaga E.A."/>
            <person name="Lang B.F."/>
            <person name="Lavin J.L."/>
            <person name="Lee S."/>
            <person name="Li W."/>
            <person name="Lindquist E."/>
            <person name="Lopez-Garcia S."/>
            <person name="Luque E.M."/>
            <person name="Marcos A.T."/>
            <person name="Martin J."/>
            <person name="McCluskey K."/>
            <person name="Medina H.R."/>
            <person name="Miralles-Duran A."/>
            <person name="Miyazaki A."/>
            <person name="Munoz-Torres E."/>
            <person name="Oguiza J.A."/>
            <person name="Ohm R."/>
            <person name="Olmedo M."/>
            <person name="Orejas M."/>
            <person name="Ortiz-Castellanos L."/>
            <person name="Pisabarro A.G."/>
            <person name="Rodriguez-Romero J."/>
            <person name="Ruiz-Herrera J."/>
            <person name="Ruiz-Vazquez R."/>
            <person name="Sanz C."/>
            <person name="Schackwitz W."/>
            <person name="Schmutz J."/>
            <person name="Shahriari M."/>
            <person name="Shelest E."/>
            <person name="Silva-Franco F."/>
            <person name="Soanes D."/>
            <person name="Syed K."/>
            <person name="Tagua V.G."/>
            <person name="Talbot N.J."/>
            <person name="Thon M."/>
            <person name="De vries R.P."/>
            <person name="Wiebenga A."/>
            <person name="Yadav J.S."/>
            <person name="Braun E.L."/>
            <person name="Baker S."/>
            <person name="Garre V."/>
            <person name="Horwitz B."/>
            <person name="Torres-Martinez S."/>
            <person name="Idnurm A."/>
            <person name="Herrera-Estrella A."/>
            <person name="Gabaldon T."/>
            <person name="Grigoriev I.V."/>
        </authorList>
    </citation>
    <scope>NUCLEOTIDE SEQUENCE [LARGE SCALE GENOMIC DNA]</scope>
    <source>
        <strain evidence="5">NRRL 1555(-)</strain>
    </source>
</reference>
<dbReference type="EMBL" id="KV440979">
    <property type="protein sequence ID" value="OAD74521.1"/>
    <property type="molecule type" value="Genomic_DNA"/>
</dbReference>
<feature type="region of interest" description="Disordered" evidence="2">
    <location>
        <begin position="188"/>
        <end position="208"/>
    </location>
</feature>
<evidence type="ECO:0000259" key="3">
    <source>
        <dbReference type="PROSITE" id="PS50157"/>
    </source>
</evidence>
<evidence type="ECO:0000256" key="2">
    <source>
        <dbReference type="SAM" id="MobiDB-lite"/>
    </source>
</evidence>
<dbReference type="AlphaFoldDB" id="A0A163AMH6"/>
<dbReference type="GeneID" id="28996657"/>
<dbReference type="Proteomes" id="UP000077315">
    <property type="component" value="Unassembled WGS sequence"/>
</dbReference>
<name>A0A163AMH6_PHYB8</name>
<keyword evidence="1" id="KW-0862">Zinc</keyword>
<dbReference type="RefSeq" id="XP_018292561.1">
    <property type="nucleotide sequence ID" value="XM_018435751.1"/>
</dbReference>
<gene>
    <name evidence="4" type="ORF">PHYBLDRAFT_167930</name>
</gene>
<keyword evidence="5" id="KW-1185">Reference proteome</keyword>
<dbReference type="InParanoid" id="A0A163AMH6"/>
<evidence type="ECO:0000313" key="4">
    <source>
        <dbReference type="EMBL" id="OAD74521.1"/>
    </source>
</evidence>
<organism evidence="4 5">
    <name type="scientific">Phycomyces blakesleeanus (strain ATCC 8743b / DSM 1359 / FGSC 10004 / NBRC 33097 / NRRL 1555)</name>
    <dbReference type="NCBI Taxonomy" id="763407"/>
    <lineage>
        <taxon>Eukaryota</taxon>
        <taxon>Fungi</taxon>
        <taxon>Fungi incertae sedis</taxon>
        <taxon>Mucoromycota</taxon>
        <taxon>Mucoromycotina</taxon>
        <taxon>Mucoromycetes</taxon>
        <taxon>Mucorales</taxon>
        <taxon>Phycomycetaceae</taxon>
        <taxon>Phycomyces</taxon>
    </lineage>
</organism>
<keyword evidence="1" id="KW-0863">Zinc-finger</keyword>
<dbReference type="VEuPathDB" id="FungiDB:PHYBLDRAFT_167930"/>
<sequence length="650" mass="73823">MLPDNATTAMMSTHSQATESTSDPLISMMSTMNNQLKGLANQVLLMAGDITLSNQTMTCLQETVTNILAGQAVIHDVASRCNTTSSTELVGGFSALMEEDSVSGRRHTEISVLIRDYVKTRNFTSIDPRKIAANDAKPEWVLTSYFTSSYNRGLASAMSAYLRRQPCSTGIPTRVLEGMVKNHFTNQVRESRRPAESVEKKNTASRRRQRGVALSKIVHFRYCCSYCQRPLIDSTRLRNHLSNIHNIHVPSISRGKRRFDTLPITYVNKFSYGQNQDINKEYGCPACFSHFPEINSLHSHIQEVHMKQNNEHVSDQSEEDGNTNATLVSIATYSGKSIDFSATHNIYEQHLPKLSRDCLKFLEPIVTVDLPSSKCLNKKMRDEVTNENRKKRELHTLQSFTNVQALLLATLEQSLGTLPRWIWTQTNEDIANISHEYQLLQASKFILTTFADNCTQKKQQKTNSERTYWIRHIVHIFQSFANQTGYLQFNWCESQTKQHALAGINLNNWTKPTARFCDGLGFDWLGKERLSMEGSSGQHEEKIDHTISDTAKQIINTISMLKGFTMANTDASFETLRQKQAMTRNLPTISTRWYEQRGFQSSMKSAYLLVELKEQVRVHETLNKEQSSISIVHPEETVRIKLSIGLDDSA</sequence>
<dbReference type="InterPro" id="IPR013087">
    <property type="entry name" value="Znf_C2H2_type"/>
</dbReference>
<keyword evidence="1" id="KW-0479">Metal-binding</keyword>
<feature type="region of interest" description="Disordered" evidence="2">
    <location>
        <begin position="1"/>
        <end position="21"/>
    </location>
</feature>
<proteinExistence type="predicted"/>
<protein>
    <submittedName>
        <fullName evidence="4">C2H2-type zinc finger transcription factor</fullName>
    </submittedName>
</protein>
<feature type="domain" description="C2H2-type" evidence="3">
    <location>
        <begin position="282"/>
        <end position="310"/>
    </location>
</feature>
<dbReference type="PROSITE" id="PS50157">
    <property type="entry name" value="ZINC_FINGER_C2H2_2"/>
    <property type="match status" value="2"/>
</dbReference>
<evidence type="ECO:0000256" key="1">
    <source>
        <dbReference type="PROSITE-ProRule" id="PRU00042"/>
    </source>
</evidence>
<dbReference type="OrthoDB" id="2216857at2759"/>
<dbReference type="PROSITE" id="PS00028">
    <property type="entry name" value="ZINC_FINGER_C2H2_1"/>
    <property type="match status" value="2"/>
</dbReference>
<feature type="domain" description="C2H2-type" evidence="3">
    <location>
        <begin position="222"/>
        <end position="250"/>
    </location>
</feature>
<dbReference type="GO" id="GO:0008270">
    <property type="term" value="F:zinc ion binding"/>
    <property type="evidence" value="ECO:0007669"/>
    <property type="project" value="UniProtKB-KW"/>
</dbReference>
<feature type="compositionally biased region" description="Basic and acidic residues" evidence="2">
    <location>
        <begin position="189"/>
        <end position="202"/>
    </location>
</feature>
<accession>A0A163AMH6</accession>